<sequence>MQSTRKKILLSAFKFAIPAAIIGFLIWRIEPEQWQQLSEQPKDYWLLLAALASGLIAMSLSFTRWCVLVRCQGIELSMLEAFRLGSICFLLSFVSAGSVGGDLFKAIFLAKRRPGKRVAAVASVLVDRGCGLYGLLLLVAGGLLISPSESTIANDSAIGITQIKWATGILIGSGTAVLAILILGGRGVDRLITWGSDLPVIGKVVSTVGPPLRMFHDHPVGFGFAILLSLGVQGMLVISMYFVARGLYTSPPTLAEHFVIVPIGMLVSALPLTPAGIGLLEAAINELYKIVPAVPTAASGTLVALVFEMVKFVMAIIGTAFYWTAGAEVRDSIETAEVEAVAS</sequence>
<dbReference type="Pfam" id="PF03706">
    <property type="entry name" value="LPG_synthase_TM"/>
    <property type="match status" value="1"/>
</dbReference>
<dbReference type="PANTHER" id="PTHR40277:SF1">
    <property type="entry name" value="BLL5419 PROTEIN"/>
    <property type="match status" value="1"/>
</dbReference>
<keyword evidence="4 6" id="KW-1133">Transmembrane helix</keyword>
<evidence type="ECO:0000256" key="6">
    <source>
        <dbReference type="SAM" id="Phobius"/>
    </source>
</evidence>
<feature type="transmembrane region" description="Helical" evidence="6">
    <location>
        <begin position="81"/>
        <end position="100"/>
    </location>
</feature>
<evidence type="ECO:0000256" key="3">
    <source>
        <dbReference type="ARBA" id="ARBA00022692"/>
    </source>
</evidence>
<evidence type="ECO:0000256" key="1">
    <source>
        <dbReference type="ARBA" id="ARBA00004651"/>
    </source>
</evidence>
<keyword evidence="8" id="KW-1185">Reference proteome</keyword>
<organism evidence="7 8">
    <name type="scientific">Rubripirellula obstinata</name>
    <dbReference type="NCBI Taxonomy" id="406547"/>
    <lineage>
        <taxon>Bacteria</taxon>
        <taxon>Pseudomonadati</taxon>
        <taxon>Planctomycetota</taxon>
        <taxon>Planctomycetia</taxon>
        <taxon>Pirellulales</taxon>
        <taxon>Pirellulaceae</taxon>
        <taxon>Rubripirellula</taxon>
    </lineage>
</organism>
<comment type="caution">
    <text evidence="7">The sequence shown here is derived from an EMBL/GenBank/DDBJ whole genome shotgun (WGS) entry which is preliminary data.</text>
</comment>
<evidence type="ECO:0000313" key="7">
    <source>
        <dbReference type="EMBL" id="KAA1262442.1"/>
    </source>
</evidence>
<evidence type="ECO:0000256" key="4">
    <source>
        <dbReference type="ARBA" id="ARBA00022989"/>
    </source>
</evidence>
<evidence type="ECO:0000256" key="5">
    <source>
        <dbReference type="ARBA" id="ARBA00023136"/>
    </source>
</evidence>
<comment type="subcellular location">
    <subcellularLocation>
        <location evidence="1">Cell membrane</location>
        <topology evidence="1">Multi-pass membrane protein</topology>
    </subcellularLocation>
</comment>
<feature type="transmembrane region" description="Helical" evidence="6">
    <location>
        <begin position="120"/>
        <end position="145"/>
    </location>
</feature>
<keyword evidence="5 6" id="KW-0472">Membrane</keyword>
<proteinExistence type="predicted"/>
<feature type="transmembrane region" description="Helical" evidence="6">
    <location>
        <begin position="165"/>
        <end position="184"/>
    </location>
</feature>
<dbReference type="InterPro" id="IPR022791">
    <property type="entry name" value="L-PG_synthase/AglD"/>
</dbReference>
<dbReference type="PANTHER" id="PTHR40277">
    <property type="entry name" value="BLL5419 PROTEIN"/>
    <property type="match status" value="1"/>
</dbReference>
<dbReference type="EMBL" id="VRLW01000001">
    <property type="protein sequence ID" value="KAA1262442.1"/>
    <property type="molecule type" value="Genomic_DNA"/>
</dbReference>
<dbReference type="AlphaFoldDB" id="A0A5B1CPX6"/>
<feature type="transmembrane region" description="Helical" evidence="6">
    <location>
        <begin position="44"/>
        <end position="69"/>
    </location>
</feature>
<feature type="transmembrane region" description="Helical" evidence="6">
    <location>
        <begin position="255"/>
        <end position="277"/>
    </location>
</feature>
<name>A0A5B1CPX6_9BACT</name>
<protein>
    <submittedName>
        <fullName evidence="7">Uncharacterized protein</fullName>
    </submittedName>
</protein>
<feature type="transmembrane region" description="Helical" evidence="6">
    <location>
        <begin position="297"/>
        <end position="323"/>
    </location>
</feature>
<dbReference type="OrthoDB" id="279916at2"/>
<keyword evidence="2" id="KW-1003">Cell membrane</keyword>
<dbReference type="RefSeq" id="WP_068263796.1">
    <property type="nucleotide sequence ID" value="NZ_LWSK01000051.1"/>
</dbReference>
<keyword evidence="3 6" id="KW-0812">Transmembrane</keyword>
<reference evidence="7 8" key="1">
    <citation type="submission" date="2019-08" db="EMBL/GenBank/DDBJ databases">
        <title>Deep-cultivation of Planctomycetes and their phenomic and genomic characterization uncovers novel biology.</title>
        <authorList>
            <person name="Wiegand S."/>
            <person name="Jogler M."/>
            <person name="Boedeker C."/>
            <person name="Pinto D."/>
            <person name="Vollmers J."/>
            <person name="Rivas-Marin E."/>
            <person name="Kohn T."/>
            <person name="Peeters S.H."/>
            <person name="Heuer A."/>
            <person name="Rast P."/>
            <person name="Oberbeckmann S."/>
            <person name="Bunk B."/>
            <person name="Jeske O."/>
            <person name="Meyerdierks A."/>
            <person name="Storesund J.E."/>
            <person name="Kallscheuer N."/>
            <person name="Luecker S."/>
            <person name="Lage O.M."/>
            <person name="Pohl T."/>
            <person name="Merkel B.J."/>
            <person name="Hornburger P."/>
            <person name="Mueller R.-W."/>
            <person name="Bruemmer F."/>
            <person name="Labrenz M."/>
            <person name="Spormann A.M."/>
            <person name="Op Den Camp H."/>
            <person name="Overmann J."/>
            <person name="Amann R."/>
            <person name="Jetten M.S.M."/>
            <person name="Mascher T."/>
            <person name="Medema M.H."/>
            <person name="Devos D.P."/>
            <person name="Kaster A.-K."/>
            <person name="Ovreas L."/>
            <person name="Rohde M."/>
            <person name="Galperin M.Y."/>
            <person name="Jogler C."/>
        </authorList>
    </citation>
    <scope>NUCLEOTIDE SEQUENCE [LARGE SCALE GENOMIC DNA]</scope>
    <source>
        <strain evidence="7 8">LF1</strain>
    </source>
</reference>
<evidence type="ECO:0000313" key="8">
    <source>
        <dbReference type="Proteomes" id="UP000322699"/>
    </source>
</evidence>
<evidence type="ECO:0000256" key="2">
    <source>
        <dbReference type="ARBA" id="ARBA00022475"/>
    </source>
</evidence>
<feature type="transmembrane region" description="Helical" evidence="6">
    <location>
        <begin position="220"/>
        <end position="243"/>
    </location>
</feature>
<gene>
    <name evidence="7" type="ORF">LF1_50060</name>
</gene>
<dbReference type="Proteomes" id="UP000322699">
    <property type="component" value="Unassembled WGS sequence"/>
</dbReference>
<feature type="transmembrane region" description="Helical" evidence="6">
    <location>
        <begin position="12"/>
        <end position="29"/>
    </location>
</feature>
<accession>A0A5B1CPX6</accession>
<dbReference type="GO" id="GO:0005886">
    <property type="term" value="C:plasma membrane"/>
    <property type="evidence" value="ECO:0007669"/>
    <property type="project" value="UniProtKB-SubCell"/>
</dbReference>